<accession>A0AAX6FH41</accession>
<evidence type="ECO:0000313" key="5">
    <source>
        <dbReference type="Proteomes" id="UP001140949"/>
    </source>
</evidence>
<name>A0AAX6FH41_IRIPA</name>
<evidence type="ECO:0000256" key="3">
    <source>
        <dbReference type="SAM" id="SignalP"/>
    </source>
</evidence>
<feature type="transmembrane region" description="Helical" evidence="2">
    <location>
        <begin position="326"/>
        <end position="347"/>
    </location>
</feature>
<keyword evidence="2" id="KW-0472">Membrane</keyword>
<organism evidence="4 5">
    <name type="scientific">Iris pallida</name>
    <name type="common">Sweet iris</name>
    <dbReference type="NCBI Taxonomy" id="29817"/>
    <lineage>
        <taxon>Eukaryota</taxon>
        <taxon>Viridiplantae</taxon>
        <taxon>Streptophyta</taxon>
        <taxon>Embryophyta</taxon>
        <taxon>Tracheophyta</taxon>
        <taxon>Spermatophyta</taxon>
        <taxon>Magnoliopsida</taxon>
        <taxon>Liliopsida</taxon>
        <taxon>Asparagales</taxon>
        <taxon>Iridaceae</taxon>
        <taxon>Iridoideae</taxon>
        <taxon>Irideae</taxon>
        <taxon>Iris</taxon>
    </lineage>
</organism>
<gene>
    <name evidence="4" type="ORF">M6B38_135975</name>
</gene>
<dbReference type="EMBL" id="JANAVB010029119">
    <property type="protein sequence ID" value="KAJ6815301.1"/>
    <property type="molecule type" value="Genomic_DNA"/>
</dbReference>
<evidence type="ECO:0000256" key="1">
    <source>
        <dbReference type="SAM" id="MobiDB-lite"/>
    </source>
</evidence>
<dbReference type="CDD" id="cd09218">
    <property type="entry name" value="TLP-PA"/>
    <property type="match status" value="1"/>
</dbReference>
<dbReference type="SMART" id="SM00205">
    <property type="entry name" value="THN"/>
    <property type="match status" value="1"/>
</dbReference>
<dbReference type="Proteomes" id="UP001140949">
    <property type="component" value="Unassembled WGS sequence"/>
</dbReference>
<feature type="signal peptide" evidence="3">
    <location>
        <begin position="1"/>
        <end position="42"/>
    </location>
</feature>
<keyword evidence="5" id="KW-1185">Reference proteome</keyword>
<keyword evidence="2" id="KW-1133">Transmembrane helix</keyword>
<reference evidence="4" key="1">
    <citation type="journal article" date="2023" name="GigaByte">
        <title>Genome assembly of the bearded iris, Iris pallida Lam.</title>
        <authorList>
            <person name="Bruccoleri R.E."/>
            <person name="Oakeley E.J."/>
            <person name="Faust A.M.E."/>
            <person name="Altorfer M."/>
            <person name="Dessus-Babus S."/>
            <person name="Burckhardt D."/>
            <person name="Oertli M."/>
            <person name="Naumann U."/>
            <person name="Petersen F."/>
            <person name="Wong J."/>
        </authorList>
    </citation>
    <scope>NUCLEOTIDE SEQUENCE</scope>
    <source>
        <strain evidence="4">GSM-AAB239-AS_SAM_17_03QT</strain>
    </source>
</reference>
<feature type="compositionally biased region" description="Low complexity" evidence="1">
    <location>
        <begin position="273"/>
        <end position="291"/>
    </location>
</feature>
<comment type="caution">
    <text evidence="4">The sequence shown here is derived from an EMBL/GenBank/DDBJ whole genome shotgun (WGS) entry which is preliminary data.</text>
</comment>
<reference evidence="4" key="2">
    <citation type="submission" date="2023-04" db="EMBL/GenBank/DDBJ databases">
        <authorList>
            <person name="Bruccoleri R.E."/>
            <person name="Oakeley E.J."/>
            <person name="Faust A.-M."/>
            <person name="Dessus-Babus S."/>
            <person name="Altorfer M."/>
            <person name="Burckhardt D."/>
            <person name="Oertli M."/>
            <person name="Naumann U."/>
            <person name="Petersen F."/>
            <person name="Wong J."/>
        </authorList>
    </citation>
    <scope>NUCLEOTIDE SEQUENCE</scope>
    <source>
        <strain evidence="4">GSM-AAB239-AS_SAM_17_03QT</strain>
        <tissue evidence="4">Leaf</tissue>
    </source>
</reference>
<dbReference type="PRINTS" id="PR00347">
    <property type="entry name" value="THAUMATIN"/>
</dbReference>
<dbReference type="PROSITE" id="PS51367">
    <property type="entry name" value="THAUMATIN_2"/>
    <property type="match status" value="1"/>
</dbReference>
<keyword evidence="3" id="KW-0732">Signal</keyword>
<dbReference type="AlphaFoldDB" id="A0AAX6FH41"/>
<proteinExistence type="predicted"/>
<keyword evidence="2" id="KW-0812">Transmembrane</keyword>
<evidence type="ECO:0000256" key="2">
    <source>
        <dbReference type="SAM" id="Phobius"/>
    </source>
</evidence>
<dbReference type="SUPFAM" id="SSF49870">
    <property type="entry name" value="Osmotin, thaumatin-like protein"/>
    <property type="match status" value="1"/>
</dbReference>
<protein>
    <submittedName>
        <fullName evidence="4">Thaumatin-like protein 1</fullName>
    </submittedName>
</protein>
<feature type="region of interest" description="Disordered" evidence="1">
    <location>
        <begin position="265"/>
        <end position="294"/>
    </location>
</feature>
<dbReference type="FunFam" id="2.60.110.10:FF:000001">
    <property type="entry name" value="THAUMATIN-LIKE PROTEIN 1"/>
    <property type="match status" value="1"/>
</dbReference>
<evidence type="ECO:0000313" key="4">
    <source>
        <dbReference type="EMBL" id="KAJ6815301.1"/>
    </source>
</evidence>
<feature type="chain" id="PRO_5043859025" evidence="3">
    <location>
        <begin position="43"/>
        <end position="348"/>
    </location>
</feature>
<dbReference type="Gene3D" id="2.60.110.10">
    <property type="entry name" value="Thaumatin"/>
    <property type="match status" value="1"/>
</dbReference>
<dbReference type="PANTHER" id="PTHR31048">
    <property type="entry name" value="OS03G0233200 PROTEIN"/>
    <property type="match status" value="1"/>
</dbReference>
<sequence>MPLLSTFPHPSSLSLCFMGLSTRLLLFLFLLLLLSHGHVVESTTFTFINNCGDTVWPGILSNSGSAALSSTGFSLPSSTSRSFQAPAGWSGRFWARTGCSLDSSSDHFSCLTGDCGTSQVECSGSGAAPPATLAEFTLASGSGMDFYDVSLVDGYNLPVAVEPGSAECASTGCASDLNLMCPPELRVGEGVGRACRSACEAFGKPEFCCSGAHGTPATCGPSAYSAVFKSACPKSYSYAYDDATSTFTCAGGGDYTITFCPGSSTSKESLSDPSRTTPTQVTQPTPSSIPSAQGATGGVMLEADMSWLASMATGDASSSPPRRGHLLQQAASFLFVAIACVLLNFLIL</sequence>
<dbReference type="InterPro" id="IPR037176">
    <property type="entry name" value="Osmotin/thaumatin-like_sf"/>
</dbReference>
<dbReference type="InterPro" id="IPR001938">
    <property type="entry name" value="Thaumatin"/>
</dbReference>
<dbReference type="Pfam" id="PF00314">
    <property type="entry name" value="Thaumatin"/>
    <property type="match status" value="1"/>
</dbReference>